<keyword evidence="2" id="KW-1185">Reference proteome</keyword>
<evidence type="ECO:0000313" key="1">
    <source>
        <dbReference type="EMBL" id="KAJ8670017.1"/>
    </source>
</evidence>
<gene>
    <name evidence="1" type="ORF">QAD02_001276</name>
</gene>
<reference evidence="1" key="1">
    <citation type="submission" date="2023-04" db="EMBL/GenBank/DDBJ databases">
        <title>A chromosome-level genome assembly of the parasitoid wasp Eretmocerus hayati.</title>
        <authorList>
            <person name="Zhong Y."/>
            <person name="Liu S."/>
            <person name="Liu Y."/>
        </authorList>
    </citation>
    <scope>NUCLEOTIDE SEQUENCE</scope>
    <source>
        <strain evidence="1">ZJU_SS_LIU_2023</strain>
    </source>
</reference>
<dbReference type="EMBL" id="CM056743">
    <property type="protein sequence ID" value="KAJ8670017.1"/>
    <property type="molecule type" value="Genomic_DNA"/>
</dbReference>
<sequence>MKAHLTKKELKEHSDTAANMLLTLGMFTKIFDETHDFYNMIKLVDDDVAISVGALLAKLYTMVIGRNVHFNLVDPTELNNDFDDSNPPILEESIEQHSWTLSILQLITIYSCVPNCGINLTREYLRIWHSLQPIKKGDKLILFNLKSSVYNYIPKPTRQLASRTYYNCSCDCRACIEDWSMVDLRKGMEIVMRCDAADMVTKIHDELVRECNFFRTERKTNSRKYMNPDLKTMKKVKNLLIRAWTHCEMPSTIITRAVRIFTQSSGYFYCQSIHDWK</sequence>
<accession>A0ACC2NIF0</accession>
<organism evidence="1 2">
    <name type="scientific">Eretmocerus hayati</name>
    <dbReference type="NCBI Taxonomy" id="131215"/>
    <lineage>
        <taxon>Eukaryota</taxon>
        <taxon>Metazoa</taxon>
        <taxon>Ecdysozoa</taxon>
        <taxon>Arthropoda</taxon>
        <taxon>Hexapoda</taxon>
        <taxon>Insecta</taxon>
        <taxon>Pterygota</taxon>
        <taxon>Neoptera</taxon>
        <taxon>Endopterygota</taxon>
        <taxon>Hymenoptera</taxon>
        <taxon>Apocrita</taxon>
        <taxon>Proctotrupomorpha</taxon>
        <taxon>Chalcidoidea</taxon>
        <taxon>Aphelinidae</taxon>
        <taxon>Aphelininae</taxon>
        <taxon>Eretmocerus</taxon>
    </lineage>
</organism>
<proteinExistence type="predicted"/>
<comment type="caution">
    <text evidence="1">The sequence shown here is derived from an EMBL/GenBank/DDBJ whole genome shotgun (WGS) entry which is preliminary data.</text>
</comment>
<name>A0ACC2NIF0_9HYME</name>
<dbReference type="Proteomes" id="UP001239111">
    <property type="component" value="Chromosome 3"/>
</dbReference>
<protein>
    <submittedName>
        <fullName evidence="1">Uncharacterized protein</fullName>
    </submittedName>
</protein>
<evidence type="ECO:0000313" key="2">
    <source>
        <dbReference type="Proteomes" id="UP001239111"/>
    </source>
</evidence>